<evidence type="ECO:0000313" key="3">
    <source>
        <dbReference type="Proteomes" id="UP001597541"/>
    </source>
</evidence>
<sequence length="126" mass="13370">MDLKEAFAMIHISETAADRIKEMLAAEETPNLFLRLGVKEGGCSGFSYGMGFDDESQENDQELDVQGLKVVVDGTSLKYLNGLEIDFKESAMGGGFTINNPNATATCGCGSSFRTAADAGKPDADC</sequence>
<organism evidence="2 3">
    <name type="scientific">Paenibacillus gansuensis</name>
    <dbReference type="NCBI Taxonomy" id="306542"/>
    <lineage>
        <taxon>Bacteria</taxon>
        <taxon>Bacillati</taxon>
        <taxon>Bacillota</taxon>
        <taxon>Bacilli</taxon>
        <taxon>Bacillales</taxon>
        <taxon>Paenibacillaceae</taxon>
        <taxon>Paenibacillus</taxon>
    </lineage>
</organism>
<dbReference type="PANTHER" id="PTHR47265">
    <property type="entry name" value="IRON-SULFUR ASSEMBLY PROTEIN ISCA, CHLOROPLASTIC"/>
    <property type="match status" value="1"/>
</dbReference>
<dbReference type="RefSeq" id="WP_377603762.1">
    <property type="nucleotide sequence ID" value="NZ_JBHUME010000008.1"/>
</dbReference>
<dbReference type="NCBIfam" id="TIGR00049">
    <property type="entry name" value="iron-sulfur cluster assembly accessory protein"/>
    <property type="match status" value="1"/>
</dbReference>
<dbReference type="InterPro" id="IPR000361">
    <property type="entry name" value="ATAP_core_dom"/>
</dbReference>
<comment type="caution">
    <text evidence="2">The sequence shown here is derived from an EMBL/GenBank/DDBJ whole genome shotgun (WGS) entry which is preliminary data.</text>
</comment>
<dbReference type="Proteomes" id="UP001597541">
    <property type="component" value="Unassembled WGS sequence"/>
</dbReference>
<reference evidence="3" key="1">
    <citation type="journal article" date="2019" name="Int. J. Syst. Evol. Microbiol.">
        <title>The Global Catalogue of Microorganisms (GCM) 10K type strain sequencing project: providing services to taxonomists for standard genome sequencing and annotation.</title>
        <authorList>
            <consortium name="The Broad Institute Genomics Platform"/>
            <consortium name="The Broad Institute Genome Sequencing Center for Infectious Disease"/>
            <person name="Wu L."/>
            <person name="Ma J."/>
        </authorList>
    </citation>
    <scope>NUCLEOTIDE SEQUENCE [LARGE SCALE GENOMIC DNA]</scope>
    <source>
        <strain evidence="3">KCTC 3950</strain>
    </source>
</reference>
<dbReference type="Pfam" id="PF01521">
    <property type="entry name" value="Fe-S_biosyn"/>
    <property type="match status" value="1"/>
</dbReference>
<dbReference type="InterPro" id="IPR016092">
    <property type="entry name" value="ATAP"/>
</dbReference>
<accession>A0ABW5PG25</accession>
<dbReference type="InterPro" id="IPR035903">
    <property type="entry name" value="HesB-like_dom_sf"/>
</dbReference>
<name>A0ABW5PG25_9BACL</name>
<gene>
    <name evidence="2" type="primary">erpA</name>
    <name evidence="2" type="ORF">ACFSUF_14910</name>
</gene>
<keyword evidence="3" id="KW-1185">Reference proteome</keyword>
<dbReference type="InterPro" id="IPR017870">
    <property type="entry name" value="FeS_cluster_insertion_CS"/>
</dbReference>
<proteinExistence type="predicted"/>
<dbReference type="Gene3D" id="2.60.300.12">
    <property type="entry name" value="HesB-like domain"/>
    <property type="match status" value="1"/>
</dbReference>
<dbReference type="EMBL" id="JBHUME010000008">
    <property type="protein sequence ID" value="MFD2613720.1"/>
    <property type="molecule type" value="Genomic_DNA"/>
</dbReference>
<protein>
    <submittedName>
        <fullName evidence="2">Iron-sulfur cluster insertion protein ErpA</fullName>
    </submittedName>
</protein>
<dbReference type="InterPro" id="IPR031108">
    <property type="entry name" value="IscA_plant_cyanobact"/>
</dbReference>
<dbReference type="NCBIfam" id="NF010147">
    <property type="entry name" value="PRK13623.1"/>
    <property type="match status" value="1"/>
</dbReference>
<dbReference type="PANTHER" id="PTHR47265:SF1">
    <property type="entry name" value="IRON-SULFUR ASSEMBLY PROTEIN ISCA, CHLOROPLASTIC"/>
    <property type="match status" value="1"/>
</dbReference>
<evidence type="ECO:0000259" key="1">
    <source>
        <dbReference type="Pfam" id="PF01521"/>
    </source>
</evidence>
<evidence type="ECO:0000313" key="2">
    <source>
        <dbReference type="EMBL" id="MFD2613720.1"/>
    </source>
</evidence>
<dbReference type="PROSITE" id="PS01152">
    <property type="entry name" value="HESB"/>
    <property type="match status" value="1"/>
</dbReference>
<dbReference type="SUPFAM" id="SSF89360">
    <property type="entry name" value="HesB-like domain"/>
    <property type="match status" value="1"/>
</dbReference>
<feature type="domain" description="Core" evidence="1">
    <location>
        <begin position="10"/>
        <end position="110"/>
    </location>
</feature>